<dbReference type="SMART" id="SM00219">
    <property type="entry name" value="TyrKc"/>
    <property type="match status" value="1"/>
</dbReference>
<feature type="domain" description="Protein kinase" evidence="1">
    <location>
        <begin position="1"/>
        <end position="221"/>
    </location>
</feature>
<comment type="caution">
    <text evidence="2">The sequence shown here is derived from an EMBL/GenBank/DDBJ whole genome shotgun (WGS) entry which is preliminary data.</text>
</comment>
<dbReference type="Pfam" id="PF07714">
    <property type="entry name" value="PK_Tyr_Ser-Thr"/>
    <property type="match status" value="1"/>
</dbReference>
<dbReference type="InterPro" id="IPR011009">
    <property type="entry name" value="Kinase-like_dom_sf"/>
</dbReference>
<dbReference type="Gene3D" id="1.10.510.10">
    <property type="entry name" value="Transferase(Phosphotransferase) domain 1"/>
    <property type="match status" value="1"/>
</dbReference>
<organism evidence="2 3">
    <name type="scientific">Dentiscutata erythropus</name>
    <dbReference type="NCBI Taxonomy" id="1348616"/>
    <lineage>
        <taxon>Eukaryota</taxon>
        <taxon>Fungi</taxon>
        <taxon>Fungi incertae sedis</taxon>
        <taxon>Mucoromycota</taxon>
        <taxon>Glomeromycotina</taxon>
        <taxon>Glomeromycetes</taxon>
        <taxon>Diversisporales</taxon>
        <taxon>Gigasporaceae</taxon>
        <taxon>Dentiscutata</taxon>
    </lineage>
</organism>
<dbReference type="GO" id="GO:0005524">
    <property type="term" value="F:ATP binding"/>
    <property type="evidence" value="ECO:0007669"/>
    <property type="project" value="InterPro"/>
</dbReference>
<evidence type="ECO:0000313" key="3">
    <source>
        <dbReference type="Proteomes" id="UP000789405"/>
    </source>
</evidence>
<gene>
    <name evidence="2" type="ORF">DERYTH_LOCUS15294</name>
</gene>
<dbReference type="SUPFAM" id="SSF56112">
    <property type="entry name" value="Protein kinase-like (PK-like)"/>
    <property type="match status" value="1"/>
</dbReference>
<accession>A0A9N9NGU3</accession>
<dbReference type="GO" id="GO:0004713">
    <property type="term" value="F:protein tyrosine kinase activity"/>
    <property type="evidence" value="ECO:0007669"/>
    <property type="project" value="InterPro"/>
</dbReference>
<keyword evidence="3" id="KW-1185">Reference proteome</keyword>
<dbReference type="InterPro" id="IPR000719">
    <property type="entry name" value="Prot_kinase_dom"/>
</dbReference>
<evidence type="ECO:0000313" key="2">
    <source>
        <dbReference type="EMBL" id="CAG8733012.1"/>
    </source>
</evidence>
<dbReference type="PROSITE" id="PS50011">
    <property type="entry name" value="PROTEIN_KINASE_DOM"/>
    <property type="match status" value="1"/>
</dbReference>
<dbReference type="Proteomes" id="UP000789405">
    <property type="component" value="Unassembled WGS sequence"/>
</dbReference>
<name>A0A9N9NGU3_9GLOM</name>
<dbReference type="InterPro" id="IPR001245">
    <property type="entry name" value="Ser-Thr/Tyr_kinase_cat_dom"/>
</dbReference>
<dbReference type="AlphaFoldDB" id="A0A9N9NGU3"/>
<evidence type="ECO:0000259" key="1">
    <source>
        <dbReference type="PROSITE" id="PS50011"/>
    </source>
</evidence>
<dbReference type="InterPro" id="IPR020635">
    <property type="entry name" value="Tyr_kinase_cat_dom"/>
</dbReference>
<dbReference type="EMBL" id="CAJVPY010012264">
    <property type="protein sequence ID" value="CAG8733012.1"/>
    <property type="molecule type" value="Genomic_DNA"/>
</dbReference>
<protein>
    <submittedName>
        <fullName evidence="2">2603_t:CDS:1</fullName>
    </submittedName>
</protein>
<proteinExistence type="predicted"/>
<dbReference type="OrthoDB" id="2393889at2759"/>
<reference evidence="2" key="1">
    <citation type="submission" date="2021-06" db="EMBL/GenBank/DDBJ databases">
        <authorList>
            <person name="Kallberg Y."/>
            <person name="Tangrot J."/>
            <person name="Rosling A."/>
        </authorList>
    </citation>
    <scope>NUCLEOTIDE SEQUENCE</scope>
    <source>
        <strain evidence="2">MA453B</strain>
    </source>
</reference>
<sequence>MKVLGNNNLVRIRVATHKRHSTTHLPTAIPLYHKNLFEFFTRSTTNKNGVYYIGRELTNYDNLRNYLRRYSLIPWEEKVALLWQTIGGRKYLIDNSVPIELDPENMLIHDSVLKITNIEDNVHDDFQLIRYISPETFSDEKSKSDTHSFGILLWEIFSSIKSFQEDYDILYTIKKSKSARKSSLKNIDLYKLCLLDDFDKRSSWSRIVKELENISFGQEYIENAGYENKDTRLDKNFLILSDFDSLENMKRQIIESFKLNKGCNHDGFNFNNAKKDIFEYIELTSDKVKFIPTVYFAKIKCRTLGFLNSLNLSPCLDSGNLSADSNIIKILFPVRTIEHCGNLKDYFVREIKTALKISNIREKRNRLKEIFNEYGKFVITKFTIGGAITIDCSKVSAKSVERLQTYLYWGINCAKGESQPILELTSLDNFLAFETFPSSHMEIVKDLNSWVKDVYDCKNVAIISYEGYKPSYDLLDNELKHEIFECFSFKPTNQNLPKLIPQLPTEYKQKIFSEWISKSSLLFHEHDFIEKFSLQYEVLLRDSKLGYGKKMTKILKEPKITLENSTTISFINPQNRQFTYSLPVIDKFKSDETSYCITPLNYSAKISLDLSAIIPTDDSFIYYGNYYSQILPKTFCIGSTLTTTYETCDIPDMPNKFSQEMLPERIESFLKELRENYNTNTTSFLCNDGRIINQNQIRDWLENMQSNLENLEIISFEDWNPSYRMLSQLREDIGSISDNEYQIVFNEENLISRDNQNNMIIKYPRLLKNDNYHIYGYILEKSDNLEESWEKTPAAITFDQTSKYECNVIIHKNNNLK</sequence>